<organism evidence="1 2">
    <name type="scientific">Pyrodictium delaneyi</name>
    <dbReference type="NCBI Taxonomy" id="1273541"/>
    <lineage>
        <taxon>Archaea</taxon>
        <taxon>Thermoproteota</taxon>
        <taxon>Thermoprotei</taxon>
        <taxon>Desulfurococcales</taxon>
        <taxon>Pyrodictiaceae</taxon>
        <taxon>Pyrodictium</taxon>
    </lineage>
</organism>
<dbReference type="EMBL" id="DQVR01000085">
    <property type="protein sequence ID" value="HIQ24157.1"/>
    <property type="molecule type" value="Genomic_DNA"/>
</dbReference>
<comment type="caution">
    <text evidence="1">The sequence shown here is derived from an EMBL/GenBank/DDBJ whole genome shotgun (WGS) entry which is preliminary data.</text>
</comment>
<gene>
    <name evidence="1" type="ORF">EYH50_03820</name>
</gene>
<accession>A0A832ZTH8</accession>
<evidence type="ECO:0000313" key="2">
    <source>
        <dbReference type="Proteomes" id="UP000600071"/>
    </source>
</evidence>
<protein>
    <submittedName>
        <fullName evidence="1">Uncharacterized protein</fullName>
    </submittedName>
</protein>
<evidence type="ECO:0000313" key="1">
    <source>
        <dbReference type="EMBL" id="HIQ24157.1"/>
    </source>
</evidence>
<dbReference type="AlphaFoldDB" id="A0A832ZTH8"/>
<name>A0A832ZTH8_9CREN</name>
<feature type="non-terminal residue" evidence="1">
    <location>
        <position position="63"/>
    </location>
</feature>
<reference evidence="1" key="1">
    <citation type="journal article" date="2020" name="ISME J.">
        <title>Gammaproteobacteria mediating utilization of methyl-, sulfur- and petroleum organic compounds in deep ocean hydrothermal plumes.</title>
        <authorList>
            <person name="Zhou Z."/>
            <person name="Liu Y."/>
            <person name="Pan J."/>
            <person name="Cron B.R."/>
            <person name="Toner B.M."/>
            <person name="Anantharaman K."/>
            <person name="Breier J.A."/>
            <person name="Dick G.J."/>
            <person name="Li M."/>
        </authorList>
    </citation>
    <scope>NUCLEOTIDE SEQUENCE</scope>
    <source>
        <strain evidence="1">SZUA-1523</strain>
    </source>
</reference>
<dbReference type="Proteomes" id="UP000600071">
    <property type="component" value="Unassembled WGS sequence"/>
</dbReference>
<proteinExistence type="predicted"/>
<sequence length="63" mass="6177">MAGDAPGIGQLLSICSGEAYKGTMLCRLVDAYAAGDRGAAVGLARDLLGLVRELSGAGRGGGP</sequence>